<dbReference type="GO" id="GO:0005975">
    <property type="term" value="P:carbohydrate metabolic process"/>
    <property type="evidence" value="ECO:0007669"/>
    <property type="project" value="InterPro"/>
</dbReference>
<evidence type="ECO:0000259" key="2">
    <source>
        <dbReference type="Pfam" id="PF07944"/>
    </source>
</evidence>
<protein>
    <recommendedName>
        <fullName evidence="2">Non-reducing end beta-L-arabinofuranosidase-like GH127 catalytic domain-containing protein</fullName>
    </recommendedName>
</protein>
<dbReference type="SUPFAM" id="SSF48208">
    <property type="entry name" value="Six-hairpin glycosidases"/>
    <property type="match status" value="1"/>
</dbReference>
<comment type="caution">
    <text evidence="3">The sequence shown here is derived from an EMBL/GenBank/DDBJ whole genome shotgun (WGS) entry which is preliminary data.</text>
</comment>
<dbReference type="AlphaFoldDB" id="A0AAD3SBA1"/>
<dbReference type="PANTHER" id="PTHR31151:SF0">
    <property type="entry name" value="PROLINE-TRNA LIGASE (DUF1680)"/>
    <property type="match status" value="1"/>
</dbReference>
<dbReference type="PANTHER" id="PTHR31151">
    <property type="entry name" value="PROLINE-TRNA LIGASE (DUF1680)"/>
    <property type="match status" value="1"/>
</dbReference>
<organism evidence="3 4">
    <name type="scientific">Nepenthes gracilis</name>
    <name type="common">Slender pitcher plant</name>
    <dbReference type="NCBI Taxonomy" id="150966"/>
    <lineage>
        <taxon>Eukaryota</taxon>
        <taxon>Viridiplantae</taxon>
        <taxon>Streptophyta</taxon>
        <taxon>Embryophyta</taxon>
        <taxon>Tracheophyta</taxon>
        <taxon>Spermatophyta</taxon>
        <taxon>Magnoliopsida</taxon>
        <taxon>eudicotyledons</taxon>
        <taxon>Gunneridae</taxon>
        <taxon>Pentapetalae</taxon>
        <taxon>Caryophyllales</taxon>
        <taxon>Nepenthaceae</taxon>
        <taxon>Nepenthes</taxon>
    </lineage>
</organism>
<name>A0AAD3SBA1_NEPGR</name>
<dbReference type="Proteomes" id="UP001279734">
    <property type="component" value="Unassembled WGS sequence"/>
</dbReference>
<feature type="domain" description="Non-reducing end beta-L-arabinofuranosidase-like GH127 catalytic" evidence="2">
    <location>
        <begin position="119"/>
        <end position="342"/>
    </location>
</feature>
<sequence length="352" mass="40648">MKDLFLLNVSWIGMVVLLLCNVNISAKECTNTPTPLQSHTLRYEIAISKNESWKQEMLAYYHHDHLTPTDESAWANLFPRKILREENDEFDWNFMFGKMKHPGHYKMEVDFLKEVSLHDVRLDPQSLHGQAQQTNLEYLLMLDVDRLVWSFRKTAGLATLGSPYGGWEGADVELRGHFVGHYLSATAQMWASTHNGTLKEKMTAVMSALKECQDQIGTGYLSAFPTEFFDRFEAVQYVWAPYYTIHKIMAGLLDQHTLTGNAQALEMLTWMAEYFYNRVQNVIKTYTIERHWMSLNEEVGGMNDVLYQLYSVTGDQKHLLLAHLFDKPCFLGILAMKADDISIFMPIHTSRL</sequence>
<dbReference type="InterPro" id="IPR012878">
    <property type="entry name" value="Beta-AFase-like_GH127_cat"/>
</dbReference>
<keyword evidence="4" id="KW-1185">Reference proteome</keyword>
<evidence type="ECO:0000313" key="3">
    <source>
        <dbReference type="EMBL" id="GMH07594.1"/>
    </source>
</evidence>
<evidence type="ECO:0000256" key="1">
    <source>
        <dbReference type="SAM" id="SignalP"/>
    </source>
</evidence>
<evidence type="ECO:0000313" key="4">
    <source>
        <dbReference type="Proteomes" id="UP001279734"/>
    </source>
</evidence>
<reference evidence="3" key="1">
    <citation type="submission" date="2023-05" db="EMBL/GenBank/DDBJ databases">
        <title>Nepenthes gracilis genome sequencing.</title>
        <authorList>
            <person name="Fukushima K."/>
        </authorList>
    </citation>
    <scope>NUCLEOTIDE SEQUENCE</scope>
    <source>
        <strain evidence="3">SING2019-196</strain>
    </source>
</reference>
<proteinExistence type="predicted"/>
<gene>
    <name evidence="3" type="ORF">Nepgr_009434</name>
</gene>
<keyword evidence="1" id="KW-0732">Signal</keyword>
<feature type="chain" id="PRO_5041983991" description="Non-reducing end beta-L-arabinofuranosidase-like GH127 catalytic domain-containing protein" evidence="1">
    <location>
        <begin position="27"/>
        <end position="352"/>
    </location>
</feature>
<dbReference type="Pfam" id="PF07944">
    <property type="entry name" value="Beta-AFase-like_GH127_cat"/>
    <property type="match status" value="1"/>
</dbReference>
<dbReference type="InterPro" id="IPR008928">
    <property type="entry name" value="6-hairpin_glycosidase_sf"/>
</dbReference>
<dbReference type="EMBL" id="BSYO01000007">
    <property type="protein sequence ID" value="GMH07594.1"/>
    <property type="molecule type" value="Genomic_DNA"/>
</dbReference>
<feature type="signal peptide" evidence="1">
    <location>
        <begin position="1"/>
        <end position="26"/>
    </location>
</feature>
<accession>A0AAD3SBA1</accession>